<dbReference type="Gene3D" id="3.10.520.10">
    <property type="entry name" value="ApbE-like domains"/>
    <property type="match status" value="1"/>
</dbReference>
<keyword evidence="13" id="KW-0564">Palmitate</keyword>
<comment type="catalytic activity">
    <reaction evidence="16 18">
        <text>L-threonyl-[protein] + FAD = FMN-L-threonyl-[protein] + AMP + H(+)</text>
        <dbReference type="Rhea" id="RHEA:36847"/>
        <dbReference type="Rhea" id="RHEA-COMP:11060"/>
        <dbReference type="Rhea" id="RHEA-COMP:11061"/>
        <dbReference type="ChEBI" id="CHEBI:15378"/>
        <dbReference type="ChEBI" id="CHEBI:30013"/>
        <dbReference type="ChEBI" id="CHEBI:57692"/>
        <dbReference type="ChEBI" id="CHEBI:74257"/>
        <dbReference type="ChEBI" id="CHEBI:456215"/>
        <dbReference type="EC" id="2.7.1.180"/>
    </reaction>
</comment>
<evidence type="ECO:0000256" key="18">
    <source>
        <dbReference type="PIRNR" id="PIRNR006268"/>
    </source>
</evidence>
<dbReference type="InterPro" id="IPR003374">
    <property type="entry name" value="ApbE-like_sf"/>
</dbReference>
<dbReference type="GO" id="GO:0016740">
    <property type="term" value="F:transferase activity"/>
    <property type="evidence" value="ECO:0007669"/>
    <property type="project" value="UniProtKB-UniRule"/>
</dbReference>
<keyword evidence="21" id="KW-1185">Reference proteome</keyword>
<comment type="similarity">
    <text evidence="1 18">Belongs to the ApbE family.</text>
</comment>
<evidence type="ECO:0000256" key="16">
    <source>
        <dbReference type="ARBA" id="ARBA00048540"/>
    </source>
</evidence>
<dbReference type="EMBL" id="CP136962">
    <property type="protein sequence ID" value="WOS98132.1"/>
    <property type="molecule type" value="Genomic_DNA"/>
</dbReference>
<evidence type="ECO:0000256" key="12">
    <source>
        <dbReference type="ARBA" id="ARBA00023136"/>
    </source>
</evidence>
<dbReference type="PANTHER" id="PTHR30040">
    <property type="entry name" value="THIAMINE BIOSYNTHESIS LIPOPROTEIN APBE"/>
    <property type="match status" value="1"/>
</dbReference>
<dbReference type="RefSeq" id="WP_101755842.1">
    <property type="nucleotide sequence ID" value="NZ_CP136962.1"/>
</dbReference>
<evidence type="ECO:0000256" key="5">
    <source>
        <dbReference type="ARBA" id="ARBA00022519"/>
    </source>
</evidence>
<keyword evidence="6 18" id="KW-0285">Flavoprotein</keyword>
<evidence type="ECO:0000256" key="6">
    <source>
        <dbReference type="ARBA" id="ARBA00022630"/>
    </source>
</evidence>
<protein>
    <recommendedName>
        <fullName evidence="3 18">FAD:protein FMN transferase</fullName>
        <ecNumber evidence="2 18">2.7.1.180</ecNumber>
    </recommendedName>
    <alternativeName>
        <fullName evidence="15 18">Flavin transferase</fullName>
    </alternativeName>
</protein>
<keyword evidence="10 18" id="KW-0274">FAD</keyword>
<dbReference type="GO" id="GO:0046872">
    <property type="term" value="F:metal ion binding"/>
    <property type="evidence" value="ECO:0007669"/>
    <property type="project" value="UniProtKB-UniRule"/>
</dbReference>
<evidence type="ECO:0000256" key="2">
    <source>
        <dbReference type="ARBA" id="ARBA00011955"/>
    </source>
</evidence>
<evidence type="ECO:0000313" key="21">
    <source>
        <dbReference type="Proteomes" id="UP000234781"/>
    </source>
</evidence>
<dbReference type="SUPFAM" id="SSF143631">
    <property type="entry name" value="ApbE-like"/>
    <property type="match status" value="1"/>
</dbReference>
<evidence type="ECO:0000256" key="3">
    <source>
        <dbReference type="ARBA" id="ARBA00016337"/>
    </source>
</evidence>
<dbReference type="Pfam" id="PF02424">
    <property type="entry name" value="ApbE"/>
    <property type="match status" value="1"/>
</dbReference>
<evidence type="ECO:0000256" key="4">
    <source>
        <dbReference type="ARBA" id="ARBA00022475"/>
    </source>
</evidence>
<keyword evidence="8 18" id="KW-0479">Metal-binding</keyword>
<comment type="cofactor">
    <cofactor evidence="19">
        <name>Mg(2+)</name>
        <dbReference type="ChEBI" id="CHEBI:18420"/>
    </cofactor>
    <cofactor evidence="19">
        <name>Mn(2+)</name>
        <dbReference type="ChEBI" id="CHEBI:29035"/>
    </cofactor>
    <text evidence="19">Magnesium. Can also use manganese.</text>
</comment>
<keyword evidence="7 18" id="KW-0808">Transferase</keyword>
<evidence type="ECO:0000256" key="13">
    <source>
        <dbReference type="ARBA" id="ARBA00023139"/>
    </source>
</evidence>
<evidence type="ECO:0000256" key="8">
    <source>
        <dbReference type="ARBA" id="ARBA00022723"/>
    </source>
</evidence>
<feature type="binding site" evidence="19">
    <location>
        <position position="311"/>
    </location>
    <ligand>
        <name>Mg(2+)</name>
        <dbReference type="ChEBI" id="CHEBI:18420"/>
    </ligand>
</feature>
<keyword evidence="4" id="KW-1003">Cell membrane</keyword>
<comment type="subcellular location">
    <subcellularLocation>
        <location evidence="17">Cell inner membrane</location>
        <topology evidence="17">Lipid-anchor</topology>
        <orientation evidence="17">Periplasmic side</orientation>
    </subcellularLocation>
</comment>
<accession>A0A9X7F4J9</accession>
<organism evidence="20 21">
    <name type="scientific">Neisseria perflava</name>
    <dbReference type="NCBI Taxonomy" id="33053"/>
    <lineage>
        <taxon>Bacteria</taxon>
        <taxon>Pseudomonadati</taxon>
        <taxon>Pseudomonadota</taxon>
        <taxon>Betaproteobacteria</taxon>
        <taxon>Neisseriales</taxon>
        <taxon>Neisseriaceae</taxon>
        <taxon>Neisseria</taxon>
    </lineage>
</organism>
<dbReference type="FunFam" id="3.10.520.10:FF:000001">
    <property type="entry name" value="FAD:protein FMN transferase"/>
    <property type="match status" value="1"/>
</dbReference>
<evidence type="ECO:0000313" key="20">
    <source>
        <dbReference type="EMBL" id="WOS98132.1"/>
    </source>
</evidence>
<evidence type="ECO:0000256" key="1">
    <source>
        <dbReference type="ARBA" id="ARBA00008282"/>
    </source>
</evidence>
<name>A0A9X7F4J9_NEIPE</name>
<keyword evidence="9" id="KW-0732">Signal</keyword>
<keyword evidence="11 18" id="KW-0460">Magnesium</keyword>
<reference evidence="21" key="1">
    <citation type="submission" date="2017-12" db="EMBL/GenBank/DDBJ databases">
        <title>Phylogenetic diversity of female urinary microbiome.</title>
        <authorList>
            <person name="Thomas-White K."/>
            <person name="Wolfe A.J."/>
        </authorList>
    </citation>
    <scope>NUCLEOTIDE SEQUENCE [LARGE SCALE GENOMIC DNA]</scope>
    <source>
        <strain evidence="21">UMB0023</strain>
    </source>
</reference>
<evidence type="ECO:0000256" key="19">
    <source>
        <dbReference type="PIRSR" id="PIRSR006268-2"/>
    </source>
</evidence>
<dbReference type="PANTHER" id="PTHR30040:SF2">
    <property type="entry name" value="FAD:PROTEIN FMN TRANSFERASE"/>
    <property type="match status" value="1"/>
</dbReference>
<proteinExistence type="inferred from homology"/>
<dbReference type="PIRSF" id="PIRSF006268">
    <property type="entry name" value="ApbE"/>
    <property type="match status" value="1"/>
</dbReference>
<dbReference type="GO" id="GO:0005886">
    <property type="term" value="C:plasma membrane"/>
    <property type="evidence" value="ECO:0007669"/>
    <property type="project" value="UniProtKB-SubCell"/>
</dbReference>
<keyword evidence="14" id="KW-0449">Lipoprotein</keyword>
<evidence type="ECO:0000256" key="14">
    <source>
        <dbReference type="ARBA" id="ARBA00023288"/>
    </source>
</evidence>
<evidence type="ECO:0000256" key="15">
    <source>
        <dbReference type="ARBA" id="ARBA00031306"/>
    </source>
</evidence>
<dbReference type="Proteomes" id="UP000234781">
    <property type="component" value="Chromosome"/>
</dbReference>
<dbReference type="AlphaFoldDB" id="A0A9X7F4J9"/>
<keyword evidence="5" id="KW-0997">Cell inner membrane</keyword>
<dbReference type="EC" id="2.7.1.180" evidence="2 18"/>
<keyword evidence="12" id="KW-0472">Membrane</keyword>
<gene>
    <name evidence="20" type="ORF">CYJ98_000280</name>
</gene>
<sequence length="356" mass="38984">MLFLSNSFYRPIIGYTVAIVSALTLSACQPEKQQQTITLQGETMGTTYTVKYLSDGQDKLPSPAEIQKRIDDALKEVNRQMSTYQTDSEISQFNQLRTVNQAMPISQDFAYVTGEALRLNKLTHGALDVTVGPLVNLWGFGPQKEITHEPTAQEIQHASEMVGTDKLKLSQDGQRPTLAKTHPEVYLDLSSIAKGFGVDKTAAELEKLNIGNYLVEIGGELHGKGRNAQGNPWRIGIEQPNIVQGGATQITIPLDNKSLATSGDYRIFHVDKSGRRLSHIINPKTKQPISHNLASISVVAENATLADGLSTGLFVLGETEALKLAEQENLAVFLIIRTPQGGYHTKMSSAFKKLLN</sequence>
<evidence type="ECO:0000256" key="10">
    <source>
        <dbReference type="ARBA" id="ARBA00022827"/>
    </source>
</evidence>
<evidence type="ECO:0000256" key="17">
    <source>
        <dbReference type="ARBA" id="ARBA00060485"/>
    </source>
</evidence>
<evidence type="ECO:0000256" key="9">
    <source>
        <dbReference type="ARBA" id="ARBA00022729"/>
    </source>
</evidence>
<feature type="binding site" evidence="19">
    <location>
        <position position="191"/>
    </location>
    <ligand>
        <name>Mg(2+)</name>
        <dbReference type="ChEBI" id="CHEBI:18420"/>
    </ligand>
</feature>
<feature type="binding site" evidence="19">
    <location>
        <position position="307"/>
    </location>
    <ligand>
        <name>Mg(2+)</name>
        <dbReference type="ChEBI" id="CHEBI:18420"/>
    </ligand>
</feature>
<evidence type="ECO:0000256" key="11">
    <source>
        <dbReference type="ARBA" id="ARBA00022842"/>
    </source>
</evidence>
<dbReference type="InterPro" id="IPR024932">
    <property type="entry name" value="ApbE"/>
</dbReference>
<evidence type="ECO:0000256" key="7">
    <source>
        <dbReference type="ARBA" id="ARBA00022679"/>
    </source>
</evidence>